<evidence type="ECO:0000256" key="7">
    <source>
        <dbReference type="ARBA" id="ARBA00023027"/>
    </source>
</evidence>
<evidence type="ECO:0000256" key="8">
    <source>
        <dbReference type="ARBA" id="ARBA00023098"/>
    </source>
</evidence>
<accession>A0A917DFE1</accession>
<dbReference type="SUPFAM" id="SSF48179">
    <property type="entry name" value="6-phosphogluconate dehydrogenase C-terminal domain-like"/>
    <property type="match status" value="2"/>
</dbReference>
<evidence type="ECO:0000256" key="9">
    <source>
        <dbReference type="ARBA" id="ARBA00023140"/>
    </source>
</evidence>
<dbReference type="AlphaFoldDB" id="A0A917DFE1"/>
<dbReference type="PANTHER" id="PTHR23309:SF49">
    <property type="entry name" value="PEROXISOMAL BIFUNCTIONAL ENZYME"/>
    <property type="match status" value="1"/>
</dbReference>
<organism evidence="16 17">
    <name type="scientific">Croceicoccus pelagius</name>
    <dbReference type="NCBI Taxonomy" id="1703341"/>
    <lineage>
        <taxon>Bacteria</taxon>
        <taxon>Pseudomonadati</taxon>
        <taxon>Pseudomonadota</taxon>
        <taxon>Alphaproteobacteria</taxon>
        <taxon>Sphingomonadales</taxon>
        <taxon>Erythrobacteraceae</taxon>
        <taxon>Croceicoccus</taxon>
    </lineage>
</organism>
<dbReference type="Pfam" id="PF00378">
    <property type="entry name" value="ECH_1"/>
    <property type="match status" value="1"/>
</dbReference>
<evidence type="ECO:0000259" key="15">
    <source>
        <dbReference type="Pfam" id="PF02737"/>
    </source>
</evidence>
<comment type="catalytic activity">
    <reaction evidence="13">
        <text>a (3S)-3-hydroxyacyl-CoA + NAD(+) = a 3-oxoacyl-CoA + NADH + H(+)</text>
        <dbReference type="Rhea" id="RHEA:22432"/>
        <dbReference type="ChEBI" id="CHEBI:15378"/>
        <dbReference type="ChEBI" id="CHEBI:57318"/>
        <dbReference type="ChEBI" id="CHEBI:57540"/>
        <dbReference type="ChEBI" id="CHEBI:57945"/>
        <dbReference type="ChEBI" id="CHEBI:90726"/>
        <dbReference type="EC" id="1.1.1.35"/>
    </reaction>
</comment>
<dbReference type="InterPro" id="IPR001753">
    <property type="entry name" value="Enoyl-CoA_hydra/iso"/>
</dbReference>
<keyword evidence="9" id="KW-0576">Peroxisome</keyword>
<protein>
    <submittedName>
        <fullName evidence="16">3-hydroxyacyl-CoA dehydrogenase</fullName>
    </submittedName>
</protein>
<evidence type="ECO:0000256" key="13">
    <source>
        <dbReference type="ARBA" id="ARBA00049556"/>
    </source>
</evidence>
<evidence type="ECO:0000256" key="11">
    <source>
        <dbReference type="ARBA" id="ARBA00023239"/>
    </source>
</evidence>
<dbReference type="CDD" id="cd06558">
    <property type="entry name" value="crotonase-like"/>
    <property type="match status" value="1"/>
</dbReference>
<keyword evidence="6" id="KW-0560">Oxidoreductase</keyword>
<evidence type="ECO:0000313" key="16">
    <source>
        <dbReference type="EMBL" id="GGD32557.1"/>
    </source>
</evidence>
<evidence type="ECO:0000313" key="17">
    <source>
        <dbReference type="Proteomes" id="UP000598997"/>
    </source>
</evidence>
<dbReference type="EMBL" id="BMIO01000001">
    <property type="protein sequence ID" value="GGD32557.1"/>
    <property type="molecule type" value="Genomic_DNA"/>
</dbReference>
<dbReference type="OrthoDB" id="9771883at2"/>
<evidence type="ECO:0000256" key="3">
    <source>
        <dbReference type="ARBA" id="ARBA00011245"/>
    </source>
</evidence>
<dbReference type="Gene3D" id="3.90.226.10">
    <property type="entry name" value="2-enoyl-CoA Hydratase, Chain A, domain 1"/>
    <property type="match status" value="1"/>
</dbReference>
<name>A0A917DFE1_9SPHN</name>
<evidence type="ECO:0000256" key="5">
    <source>
        <dbReference type="ARBA" id="ARBA00022963"/>
    </source>
</evidence>
<dbReference type="GO" id="GO:0004300">
    <property type="term" value="F:enoyl-CoA hydratase activity"/>
    <property type="evidence" value="ECO:0007669"/>
    <property type="project" value="UniProtKB-ARBA"/>
</dbReference>
<feature type="domain" description="3-hydroxyacyl-CoA dehydrogenase NAD binding" evidence="15">
    <location>
        <begin position="306"/>
        <end position="481"/>
    </location>
</feature>
<keyword evidence="5" id="KW-0442">Lipid degradation</keyword>
<evidence type="ECO:0000256" key="2">
    <source>
        <dbReference type="ARBA" id="ARBA00005005"/>
    </source>
</evidence>
<dbReference type="InterPro" id="IPR008927">
    <property type="entry name" value="6-PGluconate_DH-like_C_sf"/>
</dbReference>
<comment type="caution">
    <text evidence="16">The sequence shown here is derived from an EMBL/GenBank/DDBJ whole genome shotgun (WGS) entry which is preliminary data.</text>
</comment>
<dbReference type="GO" id="GO:0016853">
    <property type="term" value="F:isomerase activity"/>
    <property type="evidence" value="ECO:0007669"/>
    <property type="project" value="UniProtKB-KW"/>
</dbReference>
<evidence type="ECO:0000256" key="6">
    <source>
        <dbReference type="ARBA" id="ARBA00023002"/>
    </source>
</evidence>
<gene>
    <name evidence="16" type="ORF">GCM10010989_03260</name>
</gene>
<proteinExistence type="predicted"/>
<dbReference type="InterPro" id="IPR036291">
    <property type="entry name" value="NAD(P)-bd_dom_sf"/>
</dbReference>
<dbReference type="InterPro" id="IPR006108">
    <property type="entry name" value="3HC_DH_C"/>
</dbReference>
<dbReference type="Pfam" id="PF02737">
    <property type="entry name" value="3HCDH_N"/>
    <property type="match status" value="1"/>
</dbReference>
<dbReference type="RefSeq" id="WP_156521773.1">
    <property type="nucleotide sequence ID" value="NZ_BMIO01000001.1"/>
</dbReference>
<dbReference type="Gene3D" id="1.10.1040.50">
    <property type="match status" value="1"/>
</dbReference>
<dbReference type="Proteomes" id="UP000598997">
    <property type="component" value="Unassembled WGS sequence"/>
</dbReference>
<dbReference type="InterPro" id="IPR006176">
    <property type="entry name" value="3-OHacyl-CoA_DH_NAD-bd"/>
</dbReference>
<keyword evidence="17" id="KW-1185">Reference proteome</keyword>
<evidence type="ECO:0000256" key="4">
    <source>
        <dbReference type="ARBA" id="ARBA00022832"/>
    </source>
</evidence>
<comment type="subcellular location">
    <subcellularLocation>
        <location evidence="1">Peroxisome</location>
    </subcellularLocation>
</comment>
<dbReference type="PANTHER" id="PTHR23309">
    <property type="entry name" value="3-HYDROXYACYL-COA DEHYROGENASE"/>
    <property type="match status" value="1"/>
</dbReference>
<keyword evidence="7" id="KW-0520">NAD</keyword>
<dbReference type="GO" id="GO:0006635">
    <property type="term" value="P:fatty acid beta-oxidation"/>
    <property type="evidence" value="ECO:0007669"/>
    <property type="project" value="TreeGrafter"/>
</dbReference>
<comment type="pathway">
    <text evidence="2">Lipid metabolism; fatty acid beta-oxidation.</text>
</comment>
<dbReference type="GO" id="GO:0070403">
    <property type="term" value="F:NAD+ binding"/>
    <property type="evidence" value="ECO:0007669"/>
    <property type="project" value="InterPro"/>
</dbReference>
<keyword evidence="12" id="KW-0511">Multifunctional enzyme</keyword>
<evidence type="ECO:0000256" key="12">
    <source>
        <dbReference type="ARBA" id="ARBA00023268"/>
    </source>
</evidence>
<dbReference type="SUPFAM" id="SSF51735">
    <property type="entry name" value="NAD(P)-binding Rossmann-fold domains"/>
    <property type="match status" value="1"/>
</dbReference>
<keyword evidence="8" id="KW-0443">Lipid metabolism</keyword>
<dbReference type="InterPro" id="IPR029045">
    <property type="entry name" value="ClpP/crotonase-like_dom_sf"/>
</dbReference>
<sequence>MSETKSMSDTVTLSVEDAVAVVLIDNPPVNALGLSVREGLVAAIEEIEGNTDIKAAIISAKGRTFPAGADIAEFDIGMREPWLPGVIDRIEACSKPMVAAIFGTALGGGLEVALGCHYRIAAASAKMGLPEVKLGLLPGAGGTQRLPRLVGAEAALQMMITGKPVKAALAEQMGLVDKVVADDALMAEAMAMAAAMMAKDGPLPRVSEKTEMVEKDRADAELFDRFKAEHGRLFRDVIAPDEILDSVKAAVNLPFREGMSVESANFNKLFTSDQSRALRHVFFAMRETSKVPGIGKDTPLIDVKSVGVIGAGTMGGGIAMNFANIGIPVTIVEVKQEALDRGLGVIRKNYENTARKGRLTDADVETRMGLLTGSLDMESLADVDLVIEAVFESMEIKEKVFSRLETICKPGAILASNTSFLDINHIATFTSRPEMVLGLHFFSPANVMPLLEVVRGDKSSDSVIATGMKLAGKIGKTPVLAGVCDGFIANRLMLPYMVASQEMLLAGTPMQVIDSAMRDYGFAMGPIALLDLIGLDVITFPGDMTLTGELVAMERRGQKLNGGFYDYDEKRRGTPAPAAHDVIEKVRRHRGIAGDVELTPEQVVAGLLYPVINEGAKILDEGIALRAGDIDVAAILGYNWPSYQGGPMCWADIHGLDKIVAGLEQMGIEPAAMLKKLAAEGGSFT</sequence>
<evidence type="ECO:0000256" key="1">
    <source>
        <dbReference type="ARBA" id="ARBA00004275"/>
    </source>
</evidence>
<keyword evidence="4" id="KW-0276">Fatty acid metabolism</keyword>
<evidence type="ECO:0000256" key="10">
    <source>
        <dbReference type="ARBA" id="ARBA00023235"/>
    </source>
</evidence>
<dbReference type="FunFam" id="3.40.50.720:FF:000009">
    <property type="entry name" value="Fatty oxidation complex, alpha subunit"/>
    <property type="match status" value="1"/>
</dbReference>
<dbReference type="SUPFAM" id="SSF52096">
    <property type="entry name" value="ClpP/crotonase"/>
    <property type="match status" value="1"/>
</dbReference>
<dbReference type="Pfam" id="PF00725">
    <property type="entry name" value="3HCDH"/>
    <property type="match status" value="1"/>
</dbReference>
<evidence type="ECO:0000259" key="14">
    <source>
        <dbReference type="Pfam" id="PF00725"/>
    </source>
</evidence>
<reference evidence="16 17" key="1">
    <citation type="journal article" date="2014" name="Int. J. Syst. Evol. Microbiol.">
        <title>Complete genome sequence of Corynebacterium casei LMG S-19264T (=DSM 44701T), isolated from a smear-ripened cheese.</title>
        <authorList>
            <consortium name="US DOE Joint Genome Institute (JGI-PGF)"/>
            <person name="Walter F."/>
            <person name="Albersmeier A."/>
            <person name="Kalinowski J."/>
            <person name="Ruckert C."/>
        </authorList>
    </citation>
    <scope>NUCLEOTIDE SEQUENCE [LARGE SCALE GENOMIC DNA]</scope>
    <source>
        <strain evidence="16 17">CGMCC 1.15358</strain>
    </source>
</reference>
<keyword evidence="10" id="KW-0413">Isomerase</keyword>
<comment type="subunit">
    <text evidence="3">Monomer.</text>
</comment>
<dbReference type="Gene3D" id="3.40.50.720">
    <property type="entry name" value="NAD(P)-binding Rossmann-like Domain"/>
    <property type="match status" value="1"/>
</dbReference>
<keyword evidence="11" id="KW-0456">Lyase</keyword>
<dbReference type="GO" id="GO:0003857">
    <property type="term" value="F:(3S)-3-hydroxyacyl-CoA dehydrogenase (NAD+) activity"/>
    <property type="evidence" value="ECO:0007669"/>
    <property type="project" value="UniProtKB-EC"/>
</dbReference>
<feature type="domain" description="3-hydroxyacyl-CoA dehydrogenase C-terminal" evidence="14">
    <location>
        <begin position="486"/>
        <end position="539"/>
    </location>
</feature>